<feature type="region of interest" description="Disordered" evidence="2">
    <location>
        <begin position="175"/>
        <end position="194"/>
    </location>
</feature>
<evidence type="ECO:0000313" key="3">
    <source>
        <dbReference type="EMBL" id="KAL3688663.1"/>
    </source>
</evidence>
<feature type="region of interest" description="Disordered" evidence="2">
    <location>
        <begin position="416"/>
        <end position="438"/>
    </location>
</feature>
<evidence type="ECO:0000256" key="2">
    <source>
        <dbReference type="SAM" id="MobiDB-lite"/>
    </source>
</evidence>
<keyword evidence="1" id="KW-0175">Coiled coil</keyword>
<feature type="region of interest" description="Disordered" evidence="2">
    <location>
        <begin position="1"/>
        <end position="53"/>
    </location>
</feature>
<accession>A0ABD3HB78</accession>
<evidence type="ECO:0000313" key="4">
    <source>
        <dbReference type="Proteomes" id="UP001633002"/>
    </source>
</evidence>
<dbReference type="Proteomes" id="UP001633002">
    <property type="component" value="Unassembled WGS sequence"/>
</dbReference>
<proteinExistence type="predicted"/>
<comment type="caution">
    <text evidence="3">The sequence shown here is derived from an EMBL/GenBank/DDBJ whole genome shotgun (WGS) entry which is preliminary data.</text>
</comment>
<organism evidence="3 4">
    <name type="scientific">Riccia sorocarpa</name>
    <dbReference type="NCBI Taxonomy" id="122646"/>
    <lineage>
        <taxon>Eukaryota</taxon>
        <taxon>Viridiplantae</taxon>
        <taxon>Streptophyta</taxon>
        <taxon>Embryophyta</taxon>
        <taxon>Marchantiophyta</taxon>
        <taxon>Marchantiopsida</taxon>
        <taxon>Marchantiidae</taxon>
        <taxon>Marchantiales</taxon>
        <taxon>Ricciaceae</taxon>
        <taxon>Riccia</taxon>
    </lineage>
</organism>
<name>A0ABD3HB78_9MARC</name>
<protein>
    <submittedName>
        <fullName evidence="3">Uncharacterized protein</fullName>
    </submittedName>
</protein>
<feature type="coiled-coil region" evidence="1">
    <location>
        <begin position="256"/>
        <end position="304"/>
    </location>
</feature>
<dbReference type="AlphaFoldDB" id="A0ABD3HB78"/>
<sequence length="438" mass="48429">MDVTVKTEDGQGESITEVGNASVRDGDVGSGSLKDRGKKTVSPSDGETKTETKTDWNEEDFVLTIDYFAIECNLPNDGQLPGDIPKSLVSDEEFERCFGPSTGFKGRNGPNIKNCVGLPQSEMLHLFQVIDGHDKPVNGTMGKMFPRALYAERFLKKRINWAAYAFDRHRNQIRSHKQRGEEKPSGPPIVRPHRVYKPPPNLILELASYDEPAISKEPKISKEVKPKVQPAATNIRDREKLIAKLQDIITAQSDAIDSIRDKLKIVAESISNAESQFKTDNAERAKLETERSTLAARKQTLEMRLEDGGFNEDDPEAGVERTWRVSTTATKVRGASPCSTILSSREDDRDNDASLVATNHVPVTRSKKGKRGGSKADIPARKVRTRSQITEAEMSTGITPCPYTKVVLRPLGEIETPEALKGTGDVSSCKKSKRKILT</sequence>
<gene>
    <name evidence="3" type="ORF">R1sor_014972</name>
</gene>
<reference evidence="3 4" key="1">
    <citation type="submission" date="2024-09" db="EMBL/GenBank/DDBJ databases">
        <title>Chromosome-scale assembly of Riccia sorocarpa.</title>
        <authorList>
            <person name="Paukszto L."/>
        </authorList>
    </citation>
    <scope>NUCLEOTIDE SEQUENCE [LARGE SCALE GENOMIC DNA]</scope>
    <source>
        <strain evidence="3">LP-2024</strain>
        <tissue evidence="3">Aerial parts of the thallus</tissue>
    </source>
</reference>
<keyword evidence="4" id="KW-1185">Reference proteome</keyword>
<dbReference type="EMBL" id="JBJQOH010000004">
    <property type="protein sequence ID" value="KAL3688663.1"/>
    <property type="molecule type" value="Genomic_DNA"/>
</dbReference>
<evidence type="ECO:0000256" key="1">
    <source>
        <dbReference type="SAM" id="Coils"/>
    </source>
</evidence>